<dbReference type="Proteomes" id="UP000827092">
    <property type="component" value="Unassembled WGS sequence"/>
</dbReference>
<dbReference type="CDD" id="cd07777">
    <property type="entry name" value="ASKHA_NBD_FGGY_SHK"/>
    <property type="match status" value="1"/>
</dbReference>
<comment type="function">
    <text evidence="9">Acts as a modulator of macrophage activation through control of glucose metabolism.</text>
</comment>
<evidence type="ECO:0000313" key="14">
    <source>
        <dbReference type="EMBL" id="KAG8185001.1"/>
    </source>
</evidence>
<evidence type="ECO:0000256" key="7">
    <source>
        <dbReference type="ARBA" id="ARBA00022840"/>
    </source>
</evidence>
<evidence type="ECO:0000256" key="11">
    <source>
        <dbReference type="ARBA" id="ARBA00069425"/>
    </source>
</evidence>
<dbReference type="PANTHER" id="PTHR10196">
    <property type="entry name" value="SUGAR KINASE"/>
    <property type="match status" value="1"/>
</dbReference>
<evidence type="ECO:0000259" key="13">
    <source>
        <dbReference type="Pfam" id="PF00370"/>
    </source>
</evidence>
<keyword evidence="7" id="KW-0067">ATP-binding</keyword>
<feature type="domain" description="Carbohydrate kinase FGGY N-terminal" evidence="13">
    <location>
        <begin position="10"/>
        <end position="257"/>
    </location>
</feature>
<evidence type="ECO:0000256" key="6">
    <source>
        <dbReference type="ARBA" id="ARBA00022777"/>
    </source>
</evidence>
<dbReference type="GO" id="GO:0005829">
    <property type="term" value="C:cytosol"/>
    <property type="evidence" value="ECO:0007669"/>
    <property type="project" value="TreeGrafter"/>
</dbReference>
<dbReference type="GO" id="GO:0006091">
    <property type="term" value="P:generation of precursor metabolites and energy"/>
    <property type="evidence" value="ECO:0007669"/>
    <property type="project" value="UniProtKB-ARBA"/>
</dbReference>
<dbReference type="AlphaFoldDB" id="A0AAV6UL85"/>
<comment type="catalytic activity">
    <reaction evidence="8">
        <text>sedoheptulose + ATP = D-sedoheptulose 7-phosphate + ADP + H(+)</text>
        <dbReference type="Rhea" id="RHEA:23844"/>
        <dbReference type="ChEBI" id="CHEBI:15378"/>
        <dbReference type="ChEBI" id="CHEBI:16802"/>
        <dbReference type="ChEBI" id="CHEBI:30616"/>
        <dbReference type="ChEBI" id="CHEBI:57483"/>
        <dbReference type="ChEBI" id="CHEBI:456216"/>
        <dbReference type="EC" id="2.7.1.14"/>
    </reaction>
</comment>
<evidence type="ECO:0000256" key="5">
    <source>
        <dbReference type="ARBA" id="ARBA00022741"/>
    </source>
</evidence>
<dbReference type="GO" id="GO:0006163">
    <property type="term" value="P:purine nucleotide metabolic process"/>
    <property type="evidence" value="ECO:0007669"/>
    <property type="project" value="UniProtKB-ARBA"/>
</dbReference>
<dbReference type="Pfam" id="PF00370">
    <property type="entry name" value="FGGY_N"/>
    <property type="match status" value="1"/>
</dbReference>
<dbReference type="GO" id="GO:0050277">
    <property type="term" value="F:sedoheptulokinase activity"/>
    <property type="evidence" value="ECO:0007669"/>
    <property type="project" value="UniProtKB-EC"/>
</dbReference>
<evidence type="ECO:0000256" key="3">
    <source>
        <dbReference type="ARBA" id="ARBA00022490"/>
    </source>
</evidence>
<dbReference type="GO" id="GO:0006071">
    <property type="term" value="P:glycerol metabolic process"/>
    <property type="evidence" value="ECO:0007669"/>
    <property type="project" value="TreeGrafter"/>
</dbReference>
<dbReference type="SUPFAM" id="SSF53067">
    <property type="entry name" value="Actin-like ATPase domain"/>
    <property type="match status" value="2"/>
</dbReference>
<evidence type="ECO:0000256" key="9">
    <source>
        <dbReference type="ARBA" id="ARBA00057196"/>
    </source>
</evidence>
<protein>
    <recommendedName>
        <fullName evidence="11">Sedoheptulokinase</fullName>
        <ecNumber evidence="10">2.7.1.14</ecNumber>
    </recommendedName>
    <alternativeName>
        <fullName evidence="12">Carbohydrate kinase-like protein</fullName>
    </alternativeName>
</protein>
<evidence type="ECO:0000256" key="1">
    <source>
        <dbReference type="ARBA" id="ARBA00004496"/>
    </source>
</evidence>
<dbReference type="InterPro" id="IPR043129">
    <property type="entry name" value="ATPase_NBD"/>
</dbReference>
<dbReference type="FunFam" id="3.30.420.40:FF:000132">
    <property type="entry name" value="Sedoheptulokinase"/>
    <property type="match status" value="1"/>
</dbReference>
<keyword evidence="15" id="KW-1185">Reference proteome</keyword>
<sequence>MADQARSALVLGIDIGTTTVKACLVAADTKKVVESASRETKASTSSDQGPLGSEQDVHKICTALQFCVSRMPKEQLVRVTHIAVSGQMHGVVMWKAGQGWRRNNFGRYETETVSCLYTWQDARCSSEFLRALPAPDSHLRVSAGHGCATLFWLARHRPALVDEYDAAGTVQDLVVSMVAGMTRPVMSAQNAAGWGYFDTETRSWNTDKLKEAGFPVHLLPDVTVAGSVVGHMPCSWYGIPEGTPVYAALGDLQCSVFSSMETEHDAVMNLSTSAQLSILLPEGFKPPPSVSTAPVEYFPYFKGRYLAVAASLNGGNVLAAFVKMLQQWTHELGLGVPESKIWERITALAQDDSSADTEMCVVPMLFGERHLDEHQRALVSNIHPHSLGLGRVARALFRGLIANIREMMPREILLEHGITRIMGSGTALTKNPVLQRELEQQYDLPVVYGTSTDAAVGVALAVLPHL</sequence>
<keyword evidence="4" id="KW-0808">Transferase</keyword>
<comment type="subcellular location">
    <subcellularLocation>
        <location evidence="1">Cytoplasm</location>
    </subcellularLocation>
</comment>
<name>A0AAV6UL85_9ARAC</name>
<accession>A0AAV6UL85</accession>
<keyword evidence="6" id="KW-0418">Kinase</keyword>
<evidence type="ECO:0000256" key="4">
    <source>
        <dbReference type="ARBA" id="ARBA00022679"/>
    </source>
</evidence>
<evidence type="ECO:0000256" key="10">
    <source>
        <dbReference type="ARBA" id="ARBA00066341"/>
    </source>
</evidence>
<comment type="caution">
    <text evidence="14">The sequence shown here is derived from an EMBL/GenBank/DDBJ whole genome shotgun (WGS) entry which is preliminary data.</text>
</comment>
<dbReference type="Gene3D" id="3.30.420.40">
    <property type="match status" value="2"/>
</dbReference>
<dbReference type="EMBL" id="JAFNEN010000349">
    <property type="protein sequence ID" value="KAG8185001.1"/>
    <property type="molecule type" value="Genomic_DNA"/>
</dbReference>
<dbReference type="InterPro" id="IPR018484">
    <property type="entry name" value="FGGY_N"/>
</dbReference>
<evidence type="ECO:0000256" key="12">
    <source>
        <dbReference type="ARBA" id="ARBA00076706"/>
    </source>
</evidence>
<dbReference type="PANTHER" id="PTHR10196:SF67">
    <property type="entry name" value="SEDOHEPTULOKINASE"/>
    <property type="match status" value="1"/>
</dbReference>
<comment type="similarity">
    <text evidence="2">Belongs to the FGGY kinase family.</text>
</comment>
<evidence type="ECO:0000256" key="8">
    <source>
        <dbReference type="ARBA" id="ARBA00052736"/>
    </source>
</evidence>
<keyword evidence="5" id="KW-0547">Nucleotide-binding</keyword>
<keyword evidence="3" id="KW-0963">Cytoplasm</keyword>
<dbReference type="GO" id="GO:0046496">
    <property type="term" value="P:nicotinamide nucleotide metabolic process"/>
    <property type="evidence" value="ECO:0007669"/>
    <property type="project" value="UniProtKB-ARBA"/>
</dbReference>
<dbReference type="EC" id="2.7.1.14" evidence="10"/>
<dbReference type="GO" id="GO:0005524">
    <property type="term" value="F:ATP binding"/>
    <property type="evidence" value="ECO:0007669"/>
    <property type="project" value="UniProtKB-KW"/>
</dbReference>
<dbReference type="FunFam" id="3.30.420.40:FF:000111">
    <property type="entry name" value="Sedoheptulokinase"/>
    <property type="match status" value="1"/>
</dbReference>
<dbReference type="GO" id="GO:0071222">
    <property type="term" value="P:cellular response to lipopolysaccharide"/>
    <property type="evidence" value="ECO:0007669"/>
    <property type="project" value="TreeGrafter"/>
</dbReference>
<reference evidence="14 15" key="1">
    <citation type="journal article" date="2022" name="Nat. Ecol. Evol.">
        <title>A masculinizing supergene underlies an exaggerated male reproductive morph in a spider.</title>
        <authorList>
            <person name="Hendrickx F."/>
            <person name="De Corte Z."/>
            <person name="Sonet G."/>
            <person name="Van Belleghem S.M."/>
            <person name="Kostlbacher S."/>
            <person name="Vangestel C."/>
        </authorList>
    </citation>
    <scope>NUCLEOTIDE SEQUENCE [LARGE SCALE GENOMIC DNA]</scope>
    <source>
        <strain evidence="14">W744_W776</strain>
    </source>
</reference>
<proteinExistence type="inferred from homology"/>
<dbReference type="GO" id="GO:1901135">
    <property type="term" value="P:carbohydrate derivative metabolic process"/>
    <property type="evidence" value="ECO:0007669"/>
    <property type="project" value="UniProtKB-ARBA"/>
</dbReference>
<organism evidence="14 15">
    <name type="scientific">Oedothorax gibbosus</name>
    <dbReference type="NCBI Taxonomy" id="931172"/>
    <lineage>
        <taxon>Eukaryota</taxon>
        <taxon>Metazoa</taxon>
        <taxon>Ecdysozoa</taxon>
        <taxon>Arthropoda</taxon>
        <taxon>Chelicerata</taxon>
        <taxon>Arachnida</taxon>
        <taxon>Araneae</taxon>
        <taxon>Araneomorphae</taxon>
        <taxon>Entelegynae</taxon>
        <taxon>Araneoidea</taxon>
        <taxon>Linyphiidae</taxon>
        <taxon>Erigoninae</taxon>
        <taxon>Oedothorax</taxon>
    </lineage>
</organism>
<evidence type="ECO:0000256" key="2">
    <source>
        <dbReference type="ARBA" id="ARBA00009156"/>
    </source>
</evidence>
<gene>
    <name evidence="14" type="ORF">JTE90_017027</name>
</gene>
<evidence type="ECO:0000313" key="15">
    <source>
        <dbReference type="Proteomes" id="UP000827092"/>
    </source>
</evidence>